<evidence type="ECO:0000313" key="7">
    <source>
        <dbReference type="Proteomes" id="UP000249061"/>
    </source>
</evidence>
<evidence type="ECO:0000259" key="5">
    <source>
        <dbReference type="Pfam" id="PF01168"/>
    </source>
</evidence>
<feature type="domain" description="Alanine racemase N-terminal" evidence="5">
    <location>
        <begin position="35"/>
        <end position="222"/>
    </location>
</feature>
<accession>A0A2W5SMZ7</accession>
<sequence>MVTDSALAARLERVRDGVADAARAKGRDPAEITTVVVTKFHPAALVAELARLGVRDVGESRMQEAVVKHDELAALGLRWHVIGQLQSNKARQARAIAAAVHSLDRPSLLRALSGPGDPLDVFVQINLTDDPGRGGVHPDALAPFVESVLAAEGLRLVGLMAVAGIDADPAREFATVRQLRDRVVLPLAPEAGALSMGMSGDWREAIAEGATHLRIGTAITGPRATAA</sequence>
<evidence type="ECO:0000256" key="4">
    <source>
        <dbReference type="RuleBase" id="RU004514"/>
    </source>
</evidence>
<reference evidence="6 7" key="1">
    <citation type="submission" date="2017-08" db="EMBL/GenBank/DDBJ databases">
        <title>Infants hospitalized years apart are colonized by the same room-sourced microbial strains.</title>
        <authorList>
            <person name="Brooks B."/>
            <person name="Olm M.R."/>
            <person name="Firek B.A."/>
            <person name="Baker R."/>
            <person name="Thomas B.C."/>
            <person name="Morowitz M.J."/>
            <person name="Banfield J.F."/>
        </authorList>
    </citation>
    <scope>NUCLEOTIDE SEQUENCE [LARGE SCALE GENOMIC DNA]</scope>
    <source>
        <strain evidence="6">S2_003_000_R2_14</strain>
    </source>
</reference>
<dbReference type="GO" id="GO:0030170">
    <property type="term" value="F:pyridoxal phosphate binding"/>
    <property type="evidence" value="ECO:0007669"/>
    <property type="project" value="UniProtKB-UniRule"/>
</dbReference>
<proteinExistence type="inferred from homology"/>
<dbReference type="NCBIfam" id="TIGR00044">
    <property type="entry name" value="YggS family pyridoxal phosphate-dependent enzyme"/>
    <property type="match status" value="1"/>
</dbReference>
<gene>
    <name evidence="6" type="ORF">DI536_36265</name>
</gene>
<feature type="modified residue" description="N6-(pyridoxal phosphate)lysine" evidence="2 3">
    <location>
        <position position="39"/>
    </location>
</feature>
<dbReference type="PANTHER" id="PTHR10146">
    <property type="entry name" value="PROLINE SYNTHETASE CO-TRANSCRIBED BACTERIAL HOMOLOG PROTEIN"/>
    <property type="match status" value="1"/>
</dbReference>
<dbReference type="Gene3D" id="3.20.20.10">
    <property type="entry name" value="Alanine racemase"/>
    <property type="match status" value="1"/>
</dbReference>
<evidence type="ECO:0000313" key="6">
    <source>
        <dbReference type="EMBL" id="PZR03177.1"/>
    </source>
</evidence>
<name>A0A2W5SMZ7_9BACT</name>
<protein>
    <recommendedName>
        <fullName evidence="2">Pyridoxal phosphate homeostasis protein</fullName>
        <shortName evidence="2">PLP homeostasis protein</shortName>
    </recommendedName>
</protein>
<dbReference type="SUPFAM" id="SSF51419">
    <property type="entry name" value="PLP-binding barrel"/>
    <property type="match status" value="1"/>
</dbReference>
<comment type="caution">
    <text evidence="6">The sequence shown here is derived from an EMBL/GenBank/DDBJ whole genome shotgun (WGS) entry which is preliminary data.</text>
</comment>
<dbReference type="Proteomes" id="UP000249061">
    <property type="component" value="Unassembled WGS sequence"/>
</dbReference>
<dbReference type="EMBL" id="QFQP01000113">
    <property type="protein sequence ID" value="PZR03177.1"/>
    <property type="molecule type" value="Genomic_DNA"/>
</dbReference>
<dbReference type="PIRSF" id="PIRSF004848">
    <property type="entry name" value="YBL036c_PLPDEIII"/>
    <property type="match status" value="1"/>
</dbReference>
<comment type="cofactor">
    <cofactor evidence="3">
        <name>pyridoxal 5'-phosphate</name>
        <dbReference type="ChEBI" id="CHEBI:597326"/>
    </cofactor>
</comment>
<dbReference type="InterPro" id="IPR001608">
    <property type="entry name" value="Ala_racemase_N"/>
</dbReference>
<dbReference type="Pfam" id="PF01168">
    <property type="entry name" value="Ala_racemase_N"/>
    <property type="match status" value="1"/>
</dbReference>
<dbReference type="PANTHER" id="PTHR10146:SF14">
    <property type="entry name" value="PYRIDOXAL PHOSPHATE HOMEOSTASIS PROTEIN"/>
    <property type="match status" value="1"/>
</dbReference>
<comment type="function">
    <text evidence="2">Pyridoxal 5'-phosphate (PLP)-binding protein, which is involved in PLP homeostasis.</text>
</comment>
<evidence type="ECO:0000256" key="3">
    <source>
        <dbReference type="PIRSR" id="PIRSR004848-1"/>
    </source>
</evidence>
<dbReference type="InterPro" id="IPR029066">
    <property type="entry name" value="PLP-binding_barrel"/>
</dbReference>
<comment type="similarity">
    <text evidence="2 4">Belongs to the pyridoxal phosphate-binding protein YggS/PROSC family.</text>
</comment>
<keyword evidence="1 2" id="KW-0663">Pyridoxal phosphate</keyword>
<evidence type="ECO:0000256" key="1">
    <source>
        <dbReference type="ARBA" id="ARBA00022898"/>
    </source>
</evidence>
<dbReference type="AlphaFoldDB" id="A0A2W5SMZ7"/>
<dbReference type="InterPro" id="IPR011078">
    <property type="entry name" value="PyrdxlP_homeostasis"/>
</dbReference>
<evidence type="ECO:0000256" key="2">
    <source>
        <dbReference type="HAMAP-Rule" id="MF_02087"/>
    </source>
</evidence>
<dbReference type="HAMAP" id="MF_02087">
    <property type="entry name" value="PLP_homeostasis"/>
    <property type="match status" value="1"/>
</dbReference>
<organism evidence="6 7">
    <name type="scientific">Archangium gephyra</name>
    <dbReference type="NCBI Taxonomy" id="48"/>
    <lineage>
        <taxon>Bacteria</taxon>
        <taxon>Pseudomonadati</taxon>
        <taxon>Myxococcota</taxon>
        <taxon>Myxococcia</taxon>
        <taxon>Myxococcales</taxon>
        <taxon>Cystobacterineae</taxon>
        <taxon>Archangiaceae</taxon>
        <taxon>Archangium</taxon>
    </lineage>
</organism>
<dbReference type="CDD" id="cd00635">
    <property type="entry name" value="PLPDE_III_YBL036c_like"/>
    <property type="match status" value="1"/>
</dbReference>